<keyword evidence="3" id="KW-1185">Reference proteome</keyword>
<protein>
    <submittedName>
        <fullName evidence="2">Phosphotransferase family protein</fullName>
    </submittedName>
</protein>
<feature type="compositionally biased region" description="Polar residues" evidence="1">
    <location>
        <begin position="384"/>
        <end position="393"/>
    </location>
</feature>
<reference evidence="3" key="1">
    <citation type="journal article" date="2019" name="Int. J. Syst. Evol. Microbiol.">
        <title>The Global Catalogue of Microorganisms (GCM) 10K type strain sequencing project: providing services to taxonomists for standard genome sequencing and annotation.</title>
        <authorList>
            <consortium name="The Broad Institute Genomics Platform"/>
            <consortium name="The Broad Institute Genome Sequencing Center for Infectious Disease"/>
            <person name="Wu L."/>
            <person name="Ma J."/>
        </authorList>
    </citation>
    <scope>NUCLEOTIDE SEQUENCE [LARGE SCALE GENOMIC DNA]</scope>
    <source>
        <strain evidence="3">DT43</strain>
    </source>
</reference>
<gene>
    <name evidence="2" type="ORF">ACFPH6_46720</name>
</gene>
<organism evidence="2 3">
    <name type="scientific">Streptomyces xiangluensis</name>
    <dbReference type="NCBI Taxonomy" id="2665720"/>
    <lineage>
        <taxon>Bacteria</taxon>
        <taxon>Bacillati</taxon>
        <taxon>Actinomycetota</taxon>
        <taxon>Actinomycetes</taxon>
        <taxon>Kitasatosporales</taxon>
        <taxon>Streptomycetaceae</taxon>
        <taxon>Streptomyces</taxon>
    </lineage>
</organism>
<proteinExistence type="predicted"/>
<evidence type="ECO:0000313" key="3">
    <source>
        <dbReference type="Proteomes" id="UP001596012"/>
    </source>
</evidence>
<feature type="region of interest" description="Disordered" evidence="1">
    <location>
        <begin position="372"/>
        <end position="402"/>
    </location>
</feature>
<evidence type="ECO:0000313" key="2">
    <source>
        <dbReference type="EMBL" id="MFC4471902.1"/>
    </source>
</evidence>
<feature type="compositionally biased region" description="Low complexity" evidence="1">
    <location>
        <begin position="1"/>
        <end position="21"/>
    </location>
</feature>
<dbReference type="InterPro" id="IPR011009">
    <property type="entry name" value="Kinase-like_dom_sf"/>
</dbReference>
<sequence>MAEPSTASPAPSAVPPVAATPGRPSEAEPVTVREYGTRYLRITVRYHGSTGFSWLRAPGPAHTRPQRLPPVAVRAALRRVDTAISTVGSAGTRTGAAAVDRRDARLALGEWTTAAKDGGTRSSGRPGVLYRVPGAVSVARLLPSGDDTAFRLSVTALADVGRTLRRLHREPWELPERPPHEGVRRLLAWVSGEEITSGASRLRALARTRLGPSLWARLTDWSEAANAPSGSAGTVLLHGAPSTGWLIPSLAGGRTALLTGEEVTGGDPALDLGWLLGELHELRAAAARGLGSAGQGPPVDYPAAAHALLSGYTGSDGPAAVPRGTACAATLRLAVHMRDFASFVGWHEDLRHYCDLLAEALTEDGAPALRWATPSGFIEDSPQRSRQNQSAHQKGQDACSER</sequence>
<name>A0ABV8Z546_9ACTN</name>
<dbReference type="Gene3D" id="3.90.1200.10">
    <property type="match status" value="1"/>
</dbReference>
<accession>A0ABV8Z546</accession>
<evidence type="ECO:0000256" key="1">
    <source>
        <dbReference type="SAM" id="MobiDB-lite"/>
    </source>
</evidence>
<dbReference type="SUPFAM" id="SSF56112">
    <property type="entry name" value="Protein kinase-like (PK-like)"/>
    <property type="match status" value="1"/>
</dbReference>
<dbReference type="RefSeq" id="WP_386354750.1">
    <property type="nucleotide sequence ID" value="NZ_JBHSFG010000102.1"/>
</dbReference>
<dbReference type="Proteomes" id="UP001596012">
    <property type="component" value="Unassembled WGS sequence"/>
</dbReference>
<feature type="region of interest" description="Disordered" evidence="1">
    <location>
        <begin position="1"/>
        <end position="30"/>
    </location>
</feature>
<dbReference type="EMBL" id="JBHSFG010000102">
    <property type="protein sequence ID" value="MFC4471902.1"/>
    <property type="molecule type" value="Genomic_DNA"/>
</dbReference>
<comment type="caution">
    <text evidence="2">The sequence shown here is derived from an EMBL/GenBank/DDBJ whole genome shotgun (WGS) entry which is preliminary data.</text>
</comment>